<accession>R7TPD1</accession>
<dbReference type="Proteomes" id="UP000014760">
    <property type="component" value="Unassembled WGS sequence"/>
</dbReference>
<protein>
    <submittedName>
        <fullName evidence="1 2">Uncharacterized protein</fullName>
    </submittedName>
</protein>
<dbReference type="EMBL" id="KB309028">
    <property type="protein sequence ID" value="ELT95748.1"/>
    <property type="molecule type" value="Genomic_DNA"/>
</dbReference>
<dbReference type="EMBL" id="AMQN01011699">
    <property type="status" value="NOT_ANNOTATED_CDS"/>
    <property type="molecule type" value="Genomic_DNA"/>
</dbReference>
<dbReference type="HOGENOM" id="CLU_1671017_0_0_1"/>
<evidence type="ECO:0000313" key="1">
    <source>
        <dbReference type="EMBL" id="ELT95748.1"/>
    </source>
</evidence>
<reference evidence="1 3" key="2">
    <citation type="journal article" date="2013" name="Nature">
        <title>Insights into bilaterian evolution from three spiralian genomes.</title>
        <authorList>
            <person name="Simakov O."/>
            <person name="Marletaz F."/>
            <person name="Cho S.J."/>
            <person name="Edsinger-Gonzales E."/>
            <person name="Havlak P."/>
            <person name="Hellsten U."/>
            <person name="Kuo D.H."/>
            <person name="Larsson T."/>
            <person name="Lv J."/>
            <person name="Arendt D."/>
            <person name="Savage R."/>
            <person name="Osoegawa K."/>
            <person name="de Jong P."/>
            <person name="Grimwood J."/>
            <person name="Chapman J.A."/>
            <person name="Shapiro H."/>
            <person name="Aerts A."/>
            <person name="Otillar R.P."/>
            <person name="Terry A.Y."/>
            <person name="Boore J.L."/>
            <person name="Grigoriev I.V."/>
            <person name="Lindberg D.R."/>
            <person name="Seaver E.C."/>
            <person name="Weisblat D.A."/>
            <person name="Putnam N.H."/>
            <person name="Rokhsar D.S."/>
        </authorList>
    </citation>
    <scope>NUCLEOTIDE SEQUENCE</scope>
    <source>
        <strain evidence="1 3">I ESC-2004</strain>
    </source>
</reference>
<evidence type="ECO:0000313" key="3">
    <source>
        <dbReference type="Proteomes" id="UP000014760"/>
    </source>
</evidence>
<organism evidence="1">
    <name type="scientific">Capitella teleta</name>
    <name type="common">Polychaete worm</name>
    <dbReference type="NCBI Taxonomy" id="283909"/>
    <lineage>
        <taxon>Eukaryota</taxon>
        <taxon>Metazoa</taxon>
        <taxon>Spiralia</taxon>
        <taxon>Lophotrochozoa</taxon>
        <taxon>Annelida</taxon>
        <taxon>Polychaeta</taxon>
        <taxon>Sedentaria</taxon>
        <taxon>Scolecida</taxon>
        <taxon>Capitellidae</taxon>
        <taxon>Capitella</taxon>
    </lineage>
</organism>
<reference evidence="3" key="1">
    <citation type="submission" date="2012-12" db="EMBL/GenBank/DDBJ databases">
        <authorList>
            <person name="Hellsten U."/>
            <person name="Grimwood J."/>
            <person name="Chapman J.A."/>
            <person name="Shapiro H."/>
            <person name="Aerts A."/>
            <person name="Otillar R.P."/>
            <person name="Terry A.Y."/>
            <person name="Boore J.L."/>
            <person name="Simakov O."/>
            <person name="Marletaz F."/>
            <person name="Cho S.-J."/>
            <person name="Edsinger-Gonzales E."/>
            <person name="Havlak P."/>
            <person name="Kuo D.-H."/>
            <person name="Larsson T."/>
            <person name="Lv J."/>
            <person name="Arendt D."/>
            <person name="Savage R."/>
            <person name="Osoegawa K."/>
            <person name="de Jong P."/>
            <person name="Lindberg D.R."/>
            <person name="Seaver E.C."/>
            <person name="Weisblat D.A."/>
            <person name="Putnam N.H."/>
            <person name="Grigoriev I.V."/>
            <person name="Rokhsar D.S."/>
        </authorList>
    </citation>
    <scope>NUCLEOTIDE SEQUENCE</scope>
    <source>
        <strain evidence="3">I ESC-2004</strain>
    </source>
</reference>
<evidence type="ECO:0000313" key="2">
    <source>
        <dbReference type="EnsemblMetazoa" id="CapteP214551"/>
    </source>
</evidence>
<dbReference type="Gene3D" id="2.30.30.140">
    <property type="match status" value="1"/>
</dbReference>
<gene>
    <name evidence="1" type="ORF">CAPTEDRAFT_214551</name>
</gene>
<dbReference type="AlphaFoldDB" id="R7TPD1"/>
<sequence>MAPMRRRVKRDLLFAIKELVGCKWKDGKFYEATVVDIRRSQYIKSFLHHSLVKSFKDRIKIRYIEDGIVETLSVDKFTSIQAEHPHCPIAVKTNCFTASPRVVIASLHAFGSGLPQINRDDAQEVIAPVYSKKCKTRKSPCLAKKRWARKHGNLRVLR</sequence>
<keyword evidence="3" id="KW-1185">Reference proteome</keyword>
<reference evidence="2" key="3">
    <citation type="submission" date="2015-06" db="UniProtKB">
        <authorList>
            <consortium name="EnsemblMetazoa"/>
        </authorList>
    </citation>
    <scope>IDENTIFICATION</scope>
</reference>
<dbReference type="EnsemblMetazoa" id="CapteT214551">
    <property type="protein sequence ID" value="CapteP214551"/>
    <property type="gene ID" value="CapteG214551"/>
</dbReference>
<proteinExistence type="predicted"/>
<name>R7TPD1_CAPTE</name>